<dbReference type="GeneID" id="92080340"/>
<keyword evidence="3" id="KW-1185">Reference proteome</keyword>
<protein>
    <submittedName>
        <fullName evidence="2">Uncharacterized protein</fullName>
    </submittedName>
</protein>
<dbReference type="RefSeq" id="XP_066696769.1">
    <property type="nucleotide sequence ID" value="XM_066847278.1"/>
</dbReference>
<accession>A0ABR1Q453</accession>
<evidence type="ECO:0000313" key="2">
    <source>
        <dbReference type="EMBL" id="KAK7946735.1"/>
    </source>
</evidence>
<dbReference type="Proteomes" id="UP001391051">
    <property type="component" value="Unassembled WGS sequence"/>
</dbReference>
<evidence type="ECO:0000256" key="1">
    <source>
        <dbReference type="SAM" id="MobiDB-lite"/>
    </source>
</evidence>
<name>A0ABR1Q453_9PEZI</name>
<evidence type="ECO:0000313" key="3">
    <source>
        <dbReference type="Proteomes" id="UP001391051"/>
    </source>
</evidence>
<gene>
    <name evidence="2" type="ORF">PG986_011056</name>
</gene>
<sequence length="154" mass="17369">MGVCCGLFGSRRAAPSQMAPPVAARPAQLGLEGVEFSPSPSFASSDGEDTDLAPPSCSPERSHNCLPRTPSLWDITRRRQSFERLRLDSLILPRNSEGFTSHRRRCWCRPEFILRSRRTTDSLKREIRVMYGLDLEARREKGVVLHLGPMMDLT</sequence>
<reference evidence="2 3" key="1">
    <citation type="submission" date="2023-01" db="EMBL/GenBank/DDBJ databases">
        <title>Analysis of 21 Apiospora genomes using comparative genomics revels a genus with tremendous synthesis potential of carbohydrate active enzymes and secondary metabolites.</title>
        <authorList>
            <person name="Sorensen T."/>
        </authorList>
    </citation>
    <scope>NUCLEOTIDE SEQUENCE [LARGE SCALE GENOMIC DNA]</scope>
    <source>
        <strain evidence="2 3">CBS 24483</strain>
    </source>
</reference>
<dbReference type="EMBL" id="JAQQWE010000007">
    <property type="protein sequence ID" value="KAK7946735.1"/>
    <property type="molecule type" value="Genomic_DNA"/>
</dbReference>
<organism evidence="2 3">
    <name type="scientific">Apiospora aurea</name>
    <dbReference type="NCBI Taxonomy" id="335848"/>
    <lineage>
        <taxon>Eukaryota</taxon>
        <taxon>Fungi</taxon>
        <taxon>Dikarya</taxon>
        <taxon>Ascomycota</taxon>
        <taxon>Pezizomycotina</taxon>
        <taxon>Sordariomycetes</taxon>
        <taxon>Xylariomycetidae</taxon>
        <taxon>Amphisphaeriales</taxon>
        <taxon>Apiosporaceae</taxon>
        <taxon>Apiospora</taxon>
    </lineage>
</organism>
<feature type="region of interest" description="Disordered" evidence="1">
    <location>
        <begin position="35"/>
        <end position="64"/>
    </location>
</feature>
<comment type="caution">
    <text evidence="2">The sequence shown here is derived from an EMBL/GenBank/DDBJ whole genome shotgun (WGS) entry which is preliminary data.</text>
</comment>
<proteinExistence type="predicted"/>